<dbReference type="GO" id="GO:0005667">
    <property type="term" value="C:transcription regulator complex"/>
    <property type="evidence" value="ECO:0007669"/>
    <property type="project" value="TreeGrafter"/>
</dbReference>
<feature type="non-terminal residue" evidence="6">
    <location>
        <position position="790"/>
    </location>
</feature>
<evidence type="ECO:0000256" key="2">
    <source>
        <dbReference type="ARBA" id="ARBA00022574"/>
    </source>
</evidence>
<dbReference type="OrthoDB" id="2624652at2759"/>
<feature type="repeat" description="WD" evidence="4">
    <location>
        <begin position="691"/>
        <end position="732"/>
    </location>
</feature>
<keyword evidence="7" id="KW-1185">Reference proteome</keyword>
<proteinExistence type="inferred from homology"/>
<keyword evidence="2 4" id="KW-0853">WD repeat</keyword>
<evidence type="ECO:0000256" key="5">
    <source>
        <dbReference type="SAM" id="MobiDB-lite"/>
    </source>
</evidence>
<dbReference type="GeneID" id="25911888"/>
<dbReference type="PANTHER" id="PTHR10814:SF21">
    <property type="entry name" value="PROTEIN GROUCHO"/>
    <property type="match status" value="1"/>
</dbReference>
<dbReference type="SMART" id="SM00320">
    <property type="entry name" value="WD40"/>
    <property type="match status" value="5"/>
</dbReference>
<accession>A0A0L0FJC1</accession>
<dbReference type="Proteomes" id="UP000054560">
    <property type="component" value="Unassembled WGS sequence"/>
</dbReference>
<dbReference type="InterPro" id="IPR015943">
    <property type="entry name" value="WD40/YVTN_repeat-like_dom_sf"/>
</dbReference>
<dbReference type="PANTHER" id="PTHR10814">
    <property type="entry name" value="TRANSDUCIN-LIKE ENHANCER PROTEIN"/>
    <property type="match status" value="1"/>
</dbReference>
<dbReference type="EMBL" id="KQ243257">
    <property type="protein sequence ID" value="KNC76103.1"/>
    <property type="molecule type" value="Genomic_DNA"/>
</dbReference>
<reference evidence="6 7" key="1">
    <citation type="submission" date="2011-02" db="EMBL/GenBank/DDBJ databases">
        <title>The Genome Sequence of Sphaeroforma arctica JP610.</title>
        <authorList>
            <consortium name="The Broad Institute Genome Sequencing Platform"/>
            <person name="Russ C."/>
            <person name="Cuomo C."/>
            <person name="Young S.K."/>
            <person name="Zeng Q."/>
            <person name="Gargeya S."/>
            <person name="Alvarado L."/>
            <person name="Berlin A."/>
            <person name="Chapman S.B."/>
            <person name="Chen Z."/>
            <person name="Freedman E."/>
            <person name="Gellesch M."/>
            <person name="Goldberg J."/>
            <person name="Griggs A."/>
            <person name="Gujja S."/>
            <person name="Heilman E."/>
            <person name="Heiman D."/>
            <person name="Howarth C."/>
            <person name="Mehta T."/>
            <person name="Neiman D."/>
            <person name="Pearson M."/>
            <person name="Roberts A."/>
            <person name="Saif S."/>
            <person name="Shea T."/>
            <person name="Shenoy N."/>
            <person name="Sisk P."/>
            <person name="Stolte C."/>
            <person name="Sykes S."/>
            <person name="White J."/>
            <person name="Yandava C."/>
            <person name="Burger G."/>
            <person name="Gray M.W."/>
            <person name="Holland P.W.H."/>
            <person name="King N."/>
            <person name="Lang F.B.F."/>
            <person name="Roger A.J."/>
            <person name="Ruiz-Trillo I."/>
            <person name="Haas B."/>
            <person name="Nusbaum C."/>
            <person name="Birren B."/>
        </authorList>
    </citation>
    <scope>NUCLEOTIDE SEQUENCE [LARGE SCALE GENOMIC DNA]</scope>
    <source>
        <strain evidence="6 7">JP610</strain>
    </source>
</reference>
<dbReference type="InterPro" id="IPR009146">
    <property type="entry name" value="Groucho_enhance"/>
</dbReference>
<feature type="region of interest" description="Disordered" evidence="5">
    <location>
        <begin position="1"/>
        <end position="20"/>
    </location>
</feature>
<dbReference type="STRING" id="667725.A0A0L0FJC1"/>
<feature type="compositionally biased region" description="Low complexity" evidence="5">
    <location>
        <begin position="180"/>
        <end position="200"/>
    </location>
</feature>
<dbReference type="Pfam" id="PF00400">
    <property type="entry name" value="WD40"/>
    <property type="match status" value="2"/>
</dbReference>
<dbReference type="PROSITE" id="PS50082">
    <property type="entry name" value="WD_REPEATS_2"/>
    <property type="match status" value="1"/>
</dbReference>
<dbReference type="InterPro" id="IPR001680">
    <property type="entry name" value="WD40_rpt"/>
</dbReference>
<dbReference type="InterPro" id="IPR036322">
    <property type="entry name" value="WD40_repeat_dom_sf"/>
</dbReference>
<feature type="region of interest" description="Disordered" evidence="5">
    <location>
        <begin position="345"/>
        <end position="511"/>
    </location>
</feature>
<dbReference type="PROSITE" id="PS50294">
    <property type="entry name" value="WD_REPEATS_REGION"/>
    <property type="match status" value="1"/>
</dbReference>
<dbReference type="PROSITE" id="PS00678">
    <property type="entry name" value="WD_REPEATS_1"/>
    <property type="match status" value="1"/>
</dbReference>
<dbReference type="GO" id="GO:0005634">
    <property type="term" value="C:nucleus"/>
    <property type="evidence" value="ECO:0007669"/>
    <property type="project" value="InterPro"/>
</dbReference>
<dbReference type="InterPro" id="IPR019775">
    <property type="entry name" value="WD40_repeat_CS"/>
</dbReference>
<dbReference type="eggNOG" id="KOG0639">
    <property type="taxonomic scope" value="Eukaryota"/>
</dbReference>
<dbReference type="Gene3D" id="2.130.10.10">
    <property type="entry name" value="YVTN repeat-like/Quinoprotein amine dehydrogenase"/>
    <property type="match status" value="1"/>
</dbReference>
<dbReference type="AlphaFoldDB" id="A0A0L0FJC1"/>
<evidence type="ECO:0000313" key="7">
    <source>
        <dbReference type="Proteomes" id="UP000054560"/>
    </source>
</evidence>
<dbReference type="RefSeq" id="XP_014150005.1">
    <property type="nucleotide sequence ID" value="XM_014294530.1"/>
</dbReference>
<sequence length="790" mass="85577">MNQQFADVNDMGPQKGDAIPEAPIPIRVQKPDDTITTKPFYTPIRPDLEHLSREYDKIKSKGDTLVDEVVYLRKEEGMLKQLYSRYHDLSYQVNTDFLLQCEVNTKLRNLLTDVVGELSPQQQEQFEAVTESALQVNPSEFHEQFTPQLMQVLSEGGGAAGPSVYVDAASPSLSSYAQHQPQLQQGQQQQLQPGLPSQQSDRIGSGGEKSGNRTNGQFVPQQQQQSRQSGNRRDPSGGVWDRSGGNMYPDGDRGGRPNKIKTGAFSPTMSRSGPMDRIPPNPGQRMEGSAPIPVAGRGMVPESSDNAGDFYPSHHPMYGQDGPGHGMGMVGPPVNIKPKHMQNIAVGGKGVSGPGSSSRHLKSPHVAANPGHPSSPTLSHKSRGDVGGGFMSREGSRSSRGPAGQQLQPADGIIPNGDYPKEQGVPYNGFSQGTNVGGNPASPQPQLLQPKSHHHSQRKSPGAKSMQQGNIGPPGTMSVKNGDAMPPEVYSRGGRPDTQHFPAQESLDPNQVPLNQYSCRRATDGSLNSFLFPRYKDIYTPGIPRGANLISTLKHKDLVTAITISNSSDRVYAGGKGSVTVWDVNNSQTPITELNCLSDNYIRSCKLLADDRTLIVGGETSDLCIWDLPTNQIVGRLESQISGRLEPHVLACYALALSPPQTTPNPLCYSCSSDGIVDVWDIHNRSLVGTLKGHTDGVSCVDITSDGTTLVTGGLDKMVKVWDLRTNKELETFRFPAHVFSIGVYGEAPFVAVGIENHEIEIFSLTGEPDLNFNLRLHQDSVLSLKFAHK</sequence>
<evidence type="ECO:0000256" key="4">
    <source>
        <dbReference type="PROSITE-ProRule" id="PRU00221"/>
    </source>
</evidence>
<evidence type="ECO:0000313" key="6">
    <source>
        <dbReference type="EMBL" id="KNC76103.1"/>
    </source>
</evidence>
<dbReference type="GO" id="GO:0090090">
    <property type="term" value="P:negative regulation of canonical Wnt signaling pathway"/>
    <property type="evidence" value="ECO:0007669"/>
    <property type="project" value="TreeGrafter"/>
</dbReference>
<keyword evidence="3" id="KW-0677">Repeat</keyword>
<protein>
    <submittedName>
        <fullName evidence="6">Uncharacterized protein</fullName>
    </submittedName>
</protein>
<evidence type="ECO:0000256" key="1">
    <source>
        <dbReference type="ARBA" id="ARBA00005969"/>
    </source>
</evidence>
<name>A0A0L0FJC1_9EUKA</name>
<gene>
    <name evidence="6" type="ORF">SARC_11384</name>
</gene>
<feature type="region of interest" description="Disordered" evidence="5">
    <location>
        <begin position="173"/>
        <end position="290"/>
    </location>
</feature>
<evidence type="ECO:0000256" key="3">
    <source>
        <dbReference type="ARBA" id="ARBA00022737"/>
    </source>
</evidence>
<dbReference type="SUPFAM" id="SSF50978">
    <property type="entry name" value="WD40 repeat-like"/>
    <property type="match status" value="1"/>
</dbReference>
<comment type="similarity">
    <text evidence="1">Belongs to the WD repeat Groucho/TLE family.</text>
</comment>
<dbReference type="GO" id="GO:0003714">
    <property type="term" value="F:transcription corepressor activity"/>
    <property type="evidence" value="ECO:0007669"/>
    <property type="project" value="TreeGrafter"/>
</dbReference>
<organism evidence="6 7">
    <name type="scientific">Sphaeroforma arctica JP610</name>
    <dbReference type="NCBI Taxonomy" id="667725"/>
    <lineage>
        <taxon>Eukaryota</taxon>
        <taxon>Ichthyosporea</taxon>
        <taxon>Ichthyophonida</taxon>
        <taxon>Sphaeroforma</taxon>
    </lineage>
</organism>